<accession>A0A4C1XRH2</accession>
<comment type="caution">
    <text evidence="1">The sequence shown here is derived from an EMBL/GenBank/DDBJ whole genome shotgun (WGS) entry which is preliminary data.</text>
</comment>
<organism evidence="1 2">
    <name type="scientific">Eumeta variegata</name>
    <name type="common">Bagworm moth</name>
    <name type="synonym">Eumeta japonica</name>
    <dbReference type="NCBI Taxonomy" id="151549"/>
    <lineage>
        <taxon>Eukaryota</taxon>
        <taxon>Metazoa</taxon>
        <taxon>Ecdysozoa</taxon>
        <taxon>Arthropoda</taxon>
        <taxon>Hexapoda</taxon>
        <taxon>Insecta</taxon>
        <taxon>Pterygota</taxon>
        <taxon>Neoptera</taxon>
        <taxon>Endopterygota</taxon>
        <taxon>Lepidoptera</taxon>
        <taxon>Glossata</taxon>
        <taxon>Ditrysia</taxon>
        <taxon>Tineoidea</taxon>
        <taxon>Psychidae</taxon>
        <taxon>Oiketicinae</taxon>
        <taxon>Eumeta</taxon>
    </lineage>
</organism>
<evidence type="ECO:0000313" key="2">
    <source>
        <dbReference type="Proteomes" id="UP000299102"/>
    </source>
</evidence>
<name>A0A4C1XRH2_EUMVA</name>
<gene>
    <name evidence="1" type="ORF">EVAR_44405_1</name>
</gene>
<keyword evidence="2" id="KW-1185">Reference proteome</keyword>
<reference evidence="1 2" key="1">
    <citation type="journal article" date="2019" name="Commun. Biol.">
        <title>The bagworm genome reveals a unique fibroin gene that provides high tensile strength.</title>
        <authorList>
            <person name="Kono N."/>
            <person name="Nakamura H."/>
            <person name="Ohtoshi R."/>
            <person name="Tomita M."/>
            <person name="Numata K."/>
            <person name="Arakawa K."/>
        </authorList>
    </citation>
    <scope>NUCLEOTIDE SEQUENCE [LARGE SCALE GENOMIC DNA]</scope>
</reference>
<dbReference type="AlphaFoldDB" id="A0A4C1XRH2"/>
<dbReference type="EMBL" id="BGZK01000938">
    <property type="protein sequence ID" value="GBP65760.1"/>
    <property type="molecule type" value="Genomic_DNA"/>
</dbReference>
<evidence type="ECO:0000313" key="1">
    <source>
        <dbReference type="EMBL" id="GBP65760.1"/>
    </source>
</evidence>
<sequence>MMIRIGQKKCQPSLAILSNGSVSVLSRCTKLSMASVFCRDCATAGRGESRWSPRAIDFSTVNEIPEISGRNRSLVATFSPTAAVVRAPAPTHKSET</sequence>
<dbReference type="Proteomes" id="UP000299102">
    <property type="component" value="Unassembled WGS sequence"/>
</dbReference>
<proteinExistence type="predicted"/>
<protein>
    <submittedName>
        <fullName evidence="1">Uncharacterized protein</fullName>
    </submittedName>
</protein>